<dbReference type="PROSITE" id="PS50234">
    <property type="entry name" value="VWFA"/>
    <property type="match status" value="1"/>
</dbReference>
<dbReference type="EMBL" id="RAQJ01000001">
    <property type="protein sequence ID" value="RKE98317.1"/>
    <property type="molecule type" value="Genomic_DNA"/>
</dbReference>
<keyword evidence="1" id="KW-0732">Signal</keyword>
<dbReference type="SUPFAM" id="SSF53300">
    <property type="entry name" value="vWA-like"/>
    <property type="match status" value="1"/>
</dbReference>
<protein>
    <submittedName>
        <fullName evidence="3">Ca-activated chloride channel family protein</fullName>
    </submittedName>
</protein>
<evidence type="ECO:0000313" key="3">
    <source>
        <dbReference type="EMBL" id="RKE98317.1"/>
    </source>
</evidence>
<evidence type="ECO:0000259" key="2">
    <source>
        <dbReference type="PROSITE" id="PS50234"/>
    </source>
</evidence>
<dbReference type="Gene3D" id="3.40.50.410">
    <property type="entry name" value="von Willebrand factor, type A domain"/>
    <property type="match status" value="1"/>
</dbReference>
<dbReference type="Pfam" id="PF13519">
    <property type="entry name" value="VWA_2"/>
    <property type="match status" value="1"/>
</dbReference>
<dbReference type="AlphaFoldDB" id="A0A420DVS1"/>
<dbReference type="InterPro" id="IPR036465">
    <property type="entry name" value="vWFA_dom_sf"/>
</dbReference>
<gene>
    <name evidence="3" type="ORF">BXY80_0399</name>
</gene>
<sequence length="466" mass="50143">MKLLITLCCVLGFSLQSYTQQDAPSPILFIYDASGSMWGQLDGKTKKGIAANVLSTTVSNLPTNQNIGLVAYGHRKKGDCNDIEFLVDIKNDDKNNITAAVKSMNALGKTPLARSAGLAINSLKENNTKATIILITDGIESCDGNICDVVSKAKLEGIDFKLHIVGFGLKEEETEQLKCAANAGGGTYYDATNAAGLGEGLTEATEQTIDDSEGNFSIYATKNDEPVDAWVKVVKSGTNQEIAVTRTYRDSGWVFLPPGKYDMIVNPLENTRIKGTTIKVESVKDKIGHQTVSFDGGKINLITLNNGEGWDCTSKVKTQEGEVVGGSRTYGRPQIIEVNAGVYDIEIMGLTMKGLETKYIIEDVVVASGKTVEASHNFETGIAMIGVKSGETLVDAVVSIKDKKSGQNVAGSRTYTSNSSNPREFMLNPGTYEVKVSAVKKEHAGKTETFTIEVKKGETITKIITF</sequence>
<dbReference type="RefSeq" id="WP_120199538.1">
    <property type="nucleotide sequence ID" value="NZ_RAQJ01000001.1"/>
</dbReference>
<feature type="domain" description="VWFA" evidence="2">
    <location>
        <begin position="26"/>
        <end position="205"/>
    </location>
</feature>
<name>A0A420DVS1_9FLAO</name>
<feature type="chain" id="PRO_5019035131" evidence="1">
    <location>
        <begin position="20"/>
        <end position="466"/>
    </location>
</feature>
<dbReference type="OrthoDB" id="5348860at2"/>
<evidence type="ECO:0000313" key="4">
    <source>
        <dbReference type="Proteomes" id="UP000284892"/>
    </source>
</evidence>
<accession>A0A420DVS1</accession>
<dbReference type="InterPro" id="IPR002035">
    <property type="entry name" value="VWF_A"/>
</dbReference>
<reference evidence="3 4" key="1">
    <citation type="submission" date="2018-09" db="EMBL/GenBank/DDBJ databases">
        <title>Genomic Encyclopedia of Archaeal and Bacterial Type Strains, Phase II (KMG-II): from individual species to whole genera.</title>
        <authorList>
            <person name="Goeker M."/>
        </authorList>
    </citation>
    <scope>NUCLEOTIDE SEQUENCE [LARGE SCALE GENOMIC DNA]</scope>
    <source>
        <strain evidence="3 4">DSM 26283</strain>
    </source>
</reference>
<proteinExistence type="predicted"/>
<dbReference type="Proteomes" id="UP000284892">
    <property type="component" value="Unassembled WGS sequence"/>
</dbReference>
<comment type="caution">
    <text evidence="3">The sequence shown here is derived from an EMBL/GenBank/DDBJ whole genome shotgun (WGS) entry which is preliminary data.</text>
</comment>
<organism evidence="3 4">
    <name type="scientific">Ichthyenterobacterium magnum</name>
    <dbReference type="NCBI Taxonomy" id="1230530"/>
    <lineage>
        <taxon>Bacteria</taxon>
        <taxon>Pseudomonadati</taxon>
        <taxon>Bacteroidota</taxon>
        <taxon>Flavobacteriia</taxon>
        <taxon>Flavobacteriales</taxon>
        <taxon>Flavobacteriaceae</taxon>
        <taxon>Ichthyenterobacterium</taxon>
    </lineage>
</organism>
<keyword evidence="4" id="KW-1185">Reference proteome</keyword>
<feature type="signal peptide" evidence="1">
    <location>
        <begin position="1"/>
        <end position="19"/>
    </location>
</feature>
<evidence type="ECO:0000256" key="1">
    <source>
        <dbReference type="SAM" id="SignalP"/>
    </source>
</evidence>
<dbReference type="SMART" id="SM00327">
    <property type="entry name" value="VWA"/>
    <property type="match status" value="1"/>
</dbReference>